<feature type="transmembrane region" description="Helical" evidence="2">
    <location>
        <begin position="142"/>
        <end position="165"/>
    </location>
</feature>
<dbReference type="InterPro" id="IPR042106">
    <property type="entry name" value="Nuo/plastoQ_OxRdtase_6_NuoJ"/>
</dbReference>
<name>A0A2U2HLF2_9BURK</name>
<dbReference type="GO" id="GO:0048038">
    <property type="term" value="F:quinone binding"/>
    <property type="evidence" value="ECO:0007669"/>
    <property type="project" value="UniProtKB-UniRule"/>
</dbReference>
<evidence type="ECO:0000313" key="3">
    <source>
        <dbReference type="EMBL" id="PWF48323.1"/>
    </source>
</evidence>
<dbReference type="NCBIfam" id="NF005164">
    <property type="entry name" value="PRK06638.1-4"/>
    <property type="match status" value="1"/>
</dbReference>
<feature type="transmembrane region" description="Helical" evidence="2">
    <location>
        <begin position="55"/>
        <end position="77"/>
    </location>
</feature>
<dbReference type="Proteomes" id="UP000241421">
    <property type="component" value="Unassembled WGS sequence"/>
</dbReference>
<keyword evidence="2" id="KW-0812">Transmembrane</keyword>
<organism evidence="3 4">
    <name type="scientific">Massilia glaciei</name>
    <dbReference type="NCBI Taxonomy" id="1524097"/>
    <lineage>
        <taxon>Bacteria</taxon>
        <taxon>Pseudomonadati</taxon>
        <taxon>Pseudomonadota</taxon>
        <taxon>Betaproteobacteria</taxon>
        <taxon>Burkholderiales</taxon>
        <taxon>Oxalobacteraceae</taxon>
        <taxon>Telluria group</taxon>
        <taxon>Massilia</taxon>
    </lineage>
</organism>
<evidence type="ECO:0000256" key="2">
    <source>
        <dbReference type="RuleBase" id="RU004429"/>
    </source>
</evidence>
<keyword evidence="4" id="KW-1185">Reference proteome</keyword>
<dbReference type="GO" id="GO:0005886">
    <property type="term" value="C:plasma membrane"/>
    <property type="evidence" value="ECO:0007669"/>
    <property type="project" value="UniProtKB-SubCell"/>
</dbReference>
<dbReference type="RefSeq" id="WP_106757673.1">
    <property type="nucleotide sequence ID" value="NZ_PXWF02000202.1"/>
</dbReference>
<dbReference type="OrthoDB" id="5295927at2"/>
<protein>
    <recommendedName>
        <fullName evidence="2">NADH-quinone oxidoreductase subunit J</fullName>
        <ecNumber evidence="2">7.1.1.-</ecNumber>
    </recommendedName>
</protein>
<evidence type="ECO:0000313" key="4">
    <source>
        <dbReference type="Proteomes" id="UP000241421"/>
    </source>
</evidence>
<dbReference type="InterPro" id="IPR001457">
    <property type="entry name" value="NADH_UbQ/plastoQ_OxRdtase_su6"/>
</dbReference>
<comment type="catalytic activity">
    <reaction evidence="2">
        <text>a quinone + NADH + 5 H(+)(in) = a quinol + NAD(+) + 4 H(+)(out)</text>
        <dbReference type="Rhea" id="RHEA:57888"/>
        <dbReference type="ChEBI" id="CHEBI:15378"/>
        <dbReference type="ChEBI" id="CHEBI:24646"/>
        <dbReference type="ChEBI" id="CHEBI:57540"/>
        <dbReference type="ChEBI" id="CHEBI:57945"/>
        <dbReference type="ChEBI" id="CHEBI:132124"/>
    </reaction>
</comment>
<keyword evidence="2" id="KW-1003">Cell membrane</keyword>
<evidence type="ECO:0000256" key="1">
    <source>
        <dbReference type="ARBA" id="ARBA00005698"/>
    </source>
</evidence>
<dbReference type="EMBL" id="PXWF02000202">
    <property type="protein sequence ID" value="PWF48323.1"/>
    <property type="molecule type" value="Genomic_DNA"/>
</dbReference>
<reference evidence="3 4" key="1">
    <citation type="submission" date="2018-04" db="EMBL/GenBank/DDBJ databases">
        <title>Massilia violaceinigra sp. nov., a novel purple-pigmented bacterium isolated from Tianshan glacier, Xinjiang, China.</title>
        <authorList>
            <person name="Wang H."/>
        </authorList>
    </citation>
    <scope>NUCLEOTIDE SEQUENCE [LARGE SCALE GENOMIC DNA]</scope>
    <source>
        <strain evidence="3 4">B448-2</strain>
    </source>
</reference>
<dbReference type="GO" id="GO:0008137">
    <property type="term" value="F:NADH dehydrogenase (ubiquinone) activity"/>
    <property type="evidence" value="ECO:0007669"/>
    <property type="project" value="UniProtKB-UniRule"/>
</dbReference>
<proteinExistence type="inferred from homology"/>
<keyword evidence="2" id="KW-0520">NAD</keyword>
<keyword evidence="2" id="KW-0874">Quinone</keyword>
<feature type="transmembrane region" description="Helical" evidence="2">
    <location>
        <begin position="89"/>
        <end position="111"/>
    </location>
</feature>
<comment type="caution">
    <text evidence="3">The sequence shown here is derived from an EMBL/GenBank/DDBJ whole genome shotgun (WGS) entry which is preliminary data.</text>
</comment>
<comment type="function">
    <text evidence="2">NDH-1 shuttles electrons from NADH, via FMN and iron-sulfur (Fe-S) centers, to quinones in the respiratory chain. Couples the redox reaction to proton translocation (for every two electrons transferred, four hydrogen ions are translocated across the cytoplasmic membrane), and thus conserves the redox energy in a proton gradient.</text>
</comment>
<dbReference type="PANTHER" id="PTHR33269">
    <property type="entry name" value="NADH-UBIQUINONE OXIDOREDUCTASE CHAIN 6"/>
    <property type="match status" value="1"/>
</dbReference>
<dbReference type="Gene3D" id="1.20.120.1200">
    <property type="entry name" value="NADH-ubiquinone/plastoquinone oxidoreductase chain 6, subunit NuoJ"/>
    <property type="match status" value="1"/>
</dbReference>
<comment type="subcellular location">
    <subcellularLocation>
        <location evidence="2">Cell membrane</location>
        <topology evidence="2">Multi-pass membrane protein</topology>
    </subcellularLocation>
</comment>
<feature type="transmembrane region" description="Helical" evidence="2">
    <location>
        <begin position="31"/>
        <end position="49"/>
    </location>
</feature>
<dbReference type="EC" id="7.1.1.-" evidence="2"/>
<accession>A0A2U2HLF2</accession>
<comment type="similarity">
    <text evidence="1 2">Belongs to the complex I subunit 6 family.</text>
</comment>
<keyword evidence="2" id="KW-1133">Transmembrane helix</keyword>
<dbReference type="Pfam" id="PF00499">
    <property type="entry name" value="Oxidored_q3"/>
    <property type="match status" value="1"/>
</dbReference>
<sequence length="232" mass="25251">MDFKSLLFYVFAFILIGAATRVITARNPVHAALFLVLAFFNAAGIWLLLKAEFLAIVLVLVYVGAVMVLFLFVVMMLDINMDRMREGFWSYLPLATTIGAVIVLEMAAVVWRGYADFEQSAEAAALNIGGTKELGMLIYTEYIYGFEIAAAILLVAMIAAVALTLRKRKDSKHFDPAEAVRVKRNDRLRIVKMDAVDQGAIDRASNAADALAAEQAAKAAEQAAPGAGKETP</sequence>
<dbReference type="AlphaFoldDB" id="A0A2U2HLF2"/>
<keyword evidence="2" id="KW-0472">Membrane</keyword>
<feature type="transmembrane region" description="Helical" evidence="2">
    <location>
        <begin position="6"/>
        <end position="24"/>
    </location>
</feature>
<dbReference type="PANTHER" id="PTHR33269:SF17">
    <property type="entry name" value="NADH-UBIQUINONE OXIDOREDUCTASE CHAIN 6"/>
    <property type="match status" value="1"/>
</dbReference>
<gene>
    <name evidence="3" type="ORF">C7C56_012225</name>
</gene>